<proteinExistence type="predicted"/>
<organism evidence="2 3">
    <name type="scientific">Thermogymnomonas acidicola</name>
    <dbReference type="NCBI Taxonomy" id="399579"/>
    <lineage>
        <taxon>Archaea</taxon>
        <taxon>Methanobacteriati</taxon>
        <taxon>Thermoplasmatota</taxon>
        <taxon>Thermoplasmata</taxon>
        <taxon>Thermoplasmatales</taxon>
        <taxon>Thermogymnomonas</taxon>
    </lineage>
</organism>
<dbReference type="InterPro" id="IPR002559">
    <property type="entry name" value="Transposase_11"/>
</dbReference>
<accession>A0AA37F9X9</accession>
<dbReference type="PANTHER" id="PTHR35604">
    <property type="entry name" value="TRANSPOSASE INSH FOR INSERTION SEQUENCE ELEMENT IS5A-RELATED"/>
    <property type="match status" value="1"/>
</dbReference>
<protein>
    <recommendedName>
        <fullName evidence="1">Transposase IS4-like domain-containing protein</fullName>
    </recommendedName>
</protein>
<name>A0AA37F9X9_9ARCH</name>
<keyword evidence="3" id="KW-1185">Reference proteome</keyword>
<sequence>MLLQISGISYPSARIFLTNHEEYLRMIRISEIPSFQTLSRRARKFDLHAINREIVFLYSMKEIAAVDSFMIHTSKHSTAMRMKHRGNYKDPESGWSKTTKGWTYGRKCHMSLDVDSLLVMDWIVTRGNMHNSRVSHDLVDSVRNFSYILADSAYDTSDIYDYVFENTHSLPVIYTNRRRGIIPERLSMNRKIGIDLREYASLYSLRWEIERTFSILEEIMRAENIWYTRNRSYDIAIGLKAIAYNLVVVSNMKAGEKPREIMKIVSC</sequence>
<dbReference type="AlphaFoldDB" id="A0AA37F9X9"/>
<dbReference type="GO" id="GO:0006313">
    <property type="term" value="P:DNA transposition"/>
    <property type="evidence" value="ECO:0007669"/>
    <property type="project" value="InterPro"/>
</dbReference>
<dbReference type="EMBL" id="BMNY01000002">
    <property type="protein sequence ID" value="GGM76587.1"/>
    <property type="molecule type" value="Genomic_DNA"/>
</dbReference>
<dbReference type="Pfam" id="PF01609">
    <property type="entry name" value="DDE_Tnp_1"/>
    <property type="match status" value="1"/>
</dbReference>
<dbReference type="InterPro" id="IPR012337">
    <property type="entry name" value="RNaseH-like_sf"/>
</dbReference>
<reference evidence="2" key="1">
    <citation type="journal article" date="2014" name="Int. J. Syst. Evol. Microbiol.">
        <title>Complete genome sequence of Corynebacterium casei LMG S-19264T (=DSM 44701T), isolated from a smear-ripened cheese.</title>
        <authorList>
            <consortium name="US DOE Joint Genome Institute (JGI-PGF)"/>
            <person name="Walter F."/>
            <person name="Albersmeier A."/>
            <person name="Kalinowski J."/>
            <person name="Ruckert C."/>
        </authorList>
    </citation>
    <scope>NUCLEOTIDE SEQUENCE</scope>
    <source>
        <strain evidence="2">JCM 13583</strain>
    </source>
</reference>
<dbReference type="GO" id="GO:0004803">
    <property type="term" value="F:transposase activity"/>
    <property type="evidence" value="ECO:0007669"/>
    <property type="project" value="InterPro"/>
</dbReference>
<gene>
    <name evidence="2" type="ORF">GCM10007108_13330</name>
</gene>
<dbReference type="GO" id="GO:0003677">
    <property type="term" value="F:DNA binding"/>
    <property type="evidence" value="ECO:0007669"/>
    <property type="project" value="InterPro"/>
</dbReference>
<dbReference type="PANTHER" id="PTHR35604:SF2">
    <property type="entry name" value="TRANSPOSASE INSH FOR INSERTION SEQUENCE ELEMENT IS5A-RELATED"/>
    <property type="match status" value="1"/>
</dbReference>
<dbReference type="SUPFAM" id="SSF53098">
    <property type="entry name" value="Ribonuclease H-like"/>
    <property type="match status" value="1"/>
</dbReference>
<dbReference type="Proteomes" id="UP000632195">
    <property type="component" value="Unassembled WGS sequence"/>
</dbReference>
<evidence type="ECO:0000259" key="1">
    <source>
        <dbReference type="Pfam" id="PF01609"/>
    </source>
</evidence>
<evidence type="ECO:0000313" key="3">
    <source>
        <dbReference type="Proteomes" id="UP000632195"/>
    </source>
</evidence>
<comment type="caution">
    <text evidence="2">The sequence shown here is derived from an EMBL/GenBank/DDBJ whole genome shotgun (WGS) entry which is preliminary data.</text>
</comment>
<feature type="domain" description="Transposase IS4-like" evidence="1">
    <location>
        <begin position="60"/>
        <end position="246"/>
    </location>
</feature>
<evidence type="ECO:0000313" key="2">
    <source>
        <dbReference type="EMBL" id="GGM76587.1"/>
    </source>
</evidence>
<reference evidence="2" key="2">
    <citation type="submission" date="2022-09" db="EMBL/GenBank/DDBJ databases">
        <authorList>
            <person name="Sun Q."/>
            <person name="Ohkuma M."/>
        </authorList>
    </citation>
    <scope>NUCLEOTIDE SEQUENCE</scope>
    <source>
        <strain evidence="2">JCM 13583</strain>
    </source>
</reference>